<dbReference type="EMBL" id="CZKA01000004">
    <property type="protein sequence ID" value="CUR54054.1"/>
    <property type="molecule type" value="Genomic_DNA"/>
</dbReference>
<feature type="domain" description="DUF4190" evidence="3">
    <location>
        <begin position="32"/>
        <end position="97"/>
    </location>
</feature>
<dbReference type="AlphaFoldDB" id="A0A2P2BWD2"/>
<feature type="transmembrane region" description="Helical" evidence="2">
    <location>
        <begin position="32"/>
        <end position="59"/>
    </location>
</feature>
<dbReference type="InterPro" id="IPR025241">
    <property type="entry name" value="DUF4190"/>
</dbReference>
<protein>
    <recommendedName>
        <fullName evidence="3">DUF4190 domain-containing protein</fullName>
    </recommendedName>
</protein>
<proteinExistence type="predicted"/>
<evidence type="ECO:0000313" key="4">
    <source>
        <dbReference type="EMBL" id="CUR54054.1"/>
    </source>
</evidence>
<sequence>MSYQPPPPPPPGGYGQPPYGGMPPQQPTTPPLAIVSLVLGILGVFPCCAILVFGIAAVVTGHLAKRDIAASQGYKKGAGLAQAGFILGIVGIVLGIVWWVLTAFGSMDTSFTTNVG</sequence>
<gene>
    <name evidence="4" type="ORF">NOCA2120087</name>
</gene>
<feature type="region of interest" description="Disordered" evidence="1">
    <location>
        <begin position="1"/>
        <end position="25"/>
    </location>
</feature>
<feature type="transmembrane region" description="Helical" evidence="2">
    <location>
        <begin position="80"/>
        <end position="101"/>
    </location>
</feature>
<keyword evidence="2" id="KW-0472">Membrane</keyword>
<evidence type="ECO:0000256" key="1">
    <source>
        <dbReference type="SAM" id="MobiDB-lite"/>
    </source>
</evidence>
<evidence type="ECO:0000256" key="2">
    <source>
        <dbReference type="SAM" id="Phobius"/>
    </source>
</evidence>
<reference evidence="4" key="1">
    <citation type="submission" date="2015-08" db="EMBL/GenBank/DDBJ databases">
        <authorList>
            <person name="Babu N.S."/>
            <person name="Beckwith C.J."/>
            <person name="Beseler K.G."/>
            <person name="Brison A."/>
            <person name="Carone J.V."/>
            <person name="Caskin T.P."/>
            <person name="Diamond M."/>
            <person name="Durham M.E."/>
            <person name="Foxe J.M."/>
            <person name="Go M."/>
            <person name="Henderson B.A."/>
            <person name="Jones I.B."/>
            <person name="McGettigan J.A."/>
            <person name="Micheletti S.J."/>
            <person name="Nasrallah M.E."/>
            <person name="Ortiz D."/>
            <person name="Piller C.R."/>
            <person name="Privatt S.R."/>
            <person name="Schneider S.L."/>
            <person name="Sharp S."/>
            <person name="Smith T.C."/>
            <person name="Stanton J.D."/>
            <person name="Ullery H.E."/>
            <person name="Wilson R.J."/>
            <person name="Serrano M.G."/>
            <person name="Buck G."/>
            <person name="Lee V."/>
            <person name="Wang Y."/>
            <person name="Carvalho R."/>
            <person name="Voegtly L."/>
            <person name="Shi R."/>
            <person name="Duckworth R."/>
            <person name="Johnson A."/>
            <person name="Loviza R."/>
            <person name="Walstead R."/>
            <person name="Shah Z."/>
            <person name="Kiflezghi M."/>
            <person name="Wade K."/>
            <person name="Ball S.L."/>
            <person name="Bradley K.W."/>
            <person name="Asai D.J."/>
            <person name="Bowman C.A."/>
            <person name="Russell D.A."/>
            <person name="Pope W.H."/>
            <person name="Jacobs-Sera D."/>
            <person name="Hendrix R.W."/>
            <person name="Hatfull G.F."/>
        </authorList>
    </citation>
    <scope>NUCLEOTIDE SEQUENCE</scope>
</reference>
<keyword evidence="2" id="KW-0812">Transmembrane</keyword>
<evidence type="ECO:0000259" key="3">
    <source>
        <dbReference type="Pfam" id="PF13828"/>
    </source>
</evidence>
<dbReference type="Pfam" id="PF13828">
    <property type="entry name" value="DUF4190"/>
    <property type="match status" value="1"/>
</dbReference>
<feature type="compositionally biased region" description="Pro residues" evidence="1">
    <location>
        <begin position="1"/>
        <end position="12"/>
    </location>
</feature>
<name>A0A2P2BWD2_9ZZZZ</name>
<accession>A0A2P2BWD2</accession>
<organism evidence="4">
    <name type="scientific">metagenome</name>
    <dbReference type="NCBI Taxonomy" id="256318"/>
    <lineage>
        <taxon>unclassified sequences</taxon>
        <taxon>metagenomes</taxon>
    </lineage>
</organism>
<keyword evidence="2" id="KW-1133">Transmembrane helix</keyword>